<dbReference type="InterPro" id="IPR013088">
    <property type="entry name" value="Znf_NHR/GATA"/>
</dbReference>
<dbReference type="GeneID" id="25914630"/>
<dbReference type="GO" id="GO:0045165">
    <property type="term" value="P:cell fate commitment"/>
    <property type="evidence" value="ECO:0007669"/>
    <property type="project" value="TreeGrafter"/>
</dbReference>
<evidence type="ECO:0000256" key="1">
    <source>
        <dbReference type="ARBA" id="ARBA00004123"/>
    </source>
</evidence>
<evidence type="ECO:0000256" key="5">
    <source>
        <dbReference type="ARBA" id="ARBA00023242"/>
    </source>
</evidence>
<reference evidence="9 10" key="1">
    <citation type="submission" date="2011-02" db="EMBL/GenBank/DDBJ databases">
        <title>The Genome Sequence of Sphaeroforma arctica JP610.</title>
        <authorList>
            <consortium name="The Broad Institute Genome Sequencing Platform"/>
            <person name="Russ C."/>
            <person name="Cuomo C."/>
            <person name="Young S.K."/>
            <person name="Zeng Q."/>
            <person name="Gargeya S."/>
            <person name="Alvarado L."/>
            <person name="Berlin A."/>
            <person name="Chapman S.B."/>
            <person name="Chen Z."/>
            <person name="Freedman E."/>
            <person name="Gellesch M."/>
            <person name="Goldberg J."/>
            <person name="Griggs A."/>
            <person name="Gujja S."/>
            <person name="Heilman E."/>
            <person name="Heiman D."/>
            <person name="Howarth C."/>
            <person name="Mehta T."/>
            <person name="Neiman D."/>
            <person name="Pearson M."/>
            <person name="Roberts A."/>
            <person name="Saif S."/>
            <person name="Shea T."/>
            <person name="Shenoy N."/>
            <person name="Sisk P."/>
            <person name="Stolte C."/>
            <person name="Sykes S."/>
            <person name="White J."/>
            <person name="Yandava C."/>
            <person name="Burger G."/>
            <person name="Gray M.W."/>
            <person name="Holland P.W.H."/>
            <person name="King N."/>
            <person name="Lang F.B.F."/>
            <person name="Roger A.J."/>
            <person name="Ruiz-Trillo I."/>
            <person name="Haas B."/>
            <person name="Nusbaum C."/>
            <person name="Birren B."/>
        </authorList>
    </citation>
    <scope>NUCLEOTIDE SEQUENCE [LARGE SCALE GENOMIC DNA]</scope>
    <source>
        <strain evidence="9 10">JP610</strain>
    </source>
</reference>
<dbReference type="EMBL" id="KQ245787">
    <property type="protein sequence ID" value="KNC73315.1"/>
    <property type="molecule type" value="Genomic_DNA"/>
</dbReference>
<dbReference type="PROSITE" id="PS50114">
    <property type="entry name" value="GATA_ZN_FINGER_2"/>
    <property type="match status" value="1"/>
</dbReference>
<dbReference type="RefSeq" id="XP_014147217.1">
    <property type="nucleotide sequence ID" value="XM_014291742.1"/>
</dbReference>
<evidence type="ECO:0000313" key="9">
    <source>
        <dbReference type="EMBL" id="KNC73315.1"/>
    </source>
</evidence>
<comment type="subcellular location">
    <subcellularLocation>
        <location evidence="1">Nucleus</location>
    </subcellularLocation>
</comment>
<gene>
    <name evidence="9" type="ORF">SARC_14126</name>
</gene>
<feature type="non-terminal residue" evidence="9">
    <location>
        <position position="1"/>
    </location>
</feature>
<dbReference type="SMART" id="SM00401">
    <property type="entry name" value="ZnF_GATA"/>
    <property type="match status" value="1"/>
</dbReference>
<keyword evidence="2" id="KW-0479">Metal-binding</keyword>
<keyword evidence="4" id="KW-0862">Zinc</keyword>
<organism evidence="9 10">
    <name type="scientific">Sphaeroforma arctica JP610</name>
    <dbReference type="NCBI Taxonomy" id="667725"/>
    <lineage>
        <taxon>Eukaryota</taxon>
        <taxon>Ichthyosporea</taxon>
        <taxon>Ichthyophonida</taxon>
        <taxon>Sphaeroforma</taxon>
    </lineage>
</organism>
<dbReference type="GO" id="GO:0005634">
    <property type="term" value="C:nucleus"/>
    <property type="evidence" value="ECO:0007669"/>
    <property type="project" value="UniProtKB-SubCell"/>
</dbReference>
<dbReference type="GO" id="GO:0045944">
    <property type="term" value="P:positive regulation of transcription by RNA polymerase II"/>
    <property type="evidence" value="ECO:0007669"/>
    <property type="project" value="TreeGrafter"/>
</dbReference>
<evidence type="ECO:0000256" key="7">
    <source>
        <dbReference type="SAM" id="MobiDB-lite"/>
    </source>
</evidence>
<dbReference type="SUPFAM" id="SSF57716">
    <property type="entry name" value="Glucocorticoid receptor-like (DNA-binding domain)"/>
    <property type="match status" value="1"/>
</dbReference>
<name>A0A0L0F9B4_9EUKA</name>
<keyword evidence="5" id="KW-0539">Nucleus</keyword>
<dbReference type="CDD" id="cd00202">
    <property type="entry name" value="ZnF_GATA"/>
    <property type="match status" value="1"/>
</dbReference>
<evidence type="ECO:0000256" key="2">
    <source>
        <dbReference type="ARBA" id="ARBA00022723"/>
    </source>
</evidence>
<sequence>SAGLTSVSLDGAAASLKRKKSVVERKSNKKEVAKKNNICHNCQTRDTTLWRRSKKGNLVCNPCGLYEKVNENPRPKTLFGKFLPRRRKRRGSKPDIPADFTLDEKYSSMGLGPMQQRGMNPAAQ</sequence>
<dbReference type="InterPro" id="IPR039355">
    <property type="entry name" value="Transcription_factor_GATA"/>
</dbReference>
<feature type="region of interest" description="Disordered" evidence="7">
    <location>
        <begin position="85"/>
        <end position="124"/>
    </location>
</feature>
<dbReference type="Gene3D" id="3.30.50.10">
    <property type="entry name" value="Erythroid Transcription Factor GATA-1, subunit A"/>
    <property type="match status" value="1"/>
</dbReference>
<evidence type="ECO:0000256" key="4">
    <source>
        <dbReference type="ARBA" id="ARBA00022833"/>
    </source>
</evidence>
<dbReference type="GO" id="GO:0008270">
    <property type="term" value="F:zinc ion binding"/>
    <property type="evidence" value="ECO:0007669"/>
    <property type="project" value="UniProtKB-KW"/>
</dbReference>
<accession>A0A0L0F9B4</accession>
<dbReference type="GO" id="GO:0000122">
    <property type="term" value="P:negative regulation of transcription by RNA polymerase II"/>
    <property type="evidence" value="ECO:0007669"/>
    <property type="project" value="TreeGrafter"/>
</dbReference>
<dbReference type="AlphaFoldDB" id="A0A0L0F9B4"/>
<dbReference type="OrthoDB" id="515401at2759"/>
<protein>
    <recommendedName>
        <fullName evidence="8">GATA-type domain-containing protein</fullName>
    </recommendedName>
</protein>
<keyword evidence="10" id="KW-1185">Reference proteome</keyword>
<dbReference type="PANTHER" id="PTHR10071:SF336">
    <property type="entry name" value="GATA-TYPE DOMAIN-CONTAINING PROTEIN"/>
    <property type="match status" value="1"/>
</dbReference>
<evidence type="ECO:0000259" key="8">
    <source>
        <dbReference type="PROSITE" id="PS50114"/>
    </source>
</evidence>
<keyword evidence="3 6" id="KW-0863">Zinc-finger</keyword>
<dbReference type="STRING" id="667725.A0A0L0F9B4"/>
<dbReference type="PANTHER" id="PTHR10071">
    <property type="entry name" value="TRANSCRIPTION FACTOR GATA FAMILY MEMBER"/>
    <property type="match status" value="1"/>
</dbReference>
<dbReference type="GO" id="GO:0000981">
    <property type="term" value="F:DNA-binding transcription factor activity, RNA polymerase II-specific"/>
    <property type="evidence" value="ECO:0007669"/>
    <property type="project" value="TreeGrafter"/>
</dbReference>
<dbReference type="Proteomes" id="UP000054560">
    <property type="component" value="Unassembled WGS sequence"/>
</dbReference>
<dbReference type="GO" id="GO:0000978">
    <property type="term" value="F:RNA polymerase II cis-regulatory region sequence-specific DNA binding"/>
    <property type="evidence" value="ECO:0007669"/>
    <property type="project" value="TreeGrafter"/>
</dbReference>
<evidence type="ECO:0000256" key="6">
    <source>
        <dbReference type="PROSITE-ProRule" id="PRU00094"/>
    </source>
</evidence>
<feature type="region of interest" description="Disordered" evidence="7">
    <location>
        <begin position="1"/>
        <end position="30"/>
    </location>
</feature>
<evidence type="ECO:0000256" key="3">
    <source>
        <dbReference type="ARBA" id="ARBA00022771"/>
    </source>
</evidence>
<feature type="compositionally biased region" description="Basic and acidic residues" evidence="7">
    <location>
        <begin position="21"/>
        <end position="30"/>
    </location>
</feature>
<dbReference type="eggNOG" id="KOG1601">
    <property type="taxonomic scope" value="Eukaryota"/>
</dbReference>
<feature type="domain" description="GATA-type" evidence="8">
    <location>
        <begin position="33"/>
        <end position="87"/>
    </location>
</feature>
<dbReference type="InterPro" id="IPR000679">
    <property type="entry name" value="Znf_GATA"/>
</dbReference>
<proteinExistence type="predicted"/>
<dbReference type="Pfam" id="PF00320">
    <property type="entry name" value="GATA"/>
    <property type="match status" value="1"/>
</dbReference>
<dbReference type="PRINTS" id="PR00619">
    <property type="entry name" value="GATAZNFINGER"/>
</dbReference>
<evidence type="ECO:0000313" key="10">
    <source>
        <dbReference type="Proteomes" id="UP000054560"/>
    </source>
</evidence>